<dbReference type="SMART" id="SM00954">
    <property type="entry name" value="RelA_SpoT"/>
    <property type="match status" value="1"/>
</dbReference>
<dbReference type="EMBL" id="JBANFI010000014">
    <property type="protein sequence ID" value="MFK7161863.1"/>
    <property type="molecule type" value="Genomic_DNA"/>
</dbReference>
<keyword evidence="3" id="KW-1185">Reference proteome</keyword>
<reference evidence="2 3" key="1">
    <citation type="submission" date="2024-02" db="EMBL/GenBank/DDBJ databases">
        <title>Marinospirillum sp. MEB 164 isolated from Lonar lake sediment.</title>
        <authorList>
            <person name="Joshi A."/>
            <person name="Thite S."/>
        </authorList>
    </citation>
    <scope>NUCLEOTIDE SEQUENCE [LARGE SCALE GENOMIC DNA]</scope>
    <source>
        <strain evidence="2 3">MEB164</strain>
    </source>
</reference>
<feature type="domain" description="RelA/SpoT" evidence="1">
    <location>
        <begin position="42"/>
        <end position="166"/>
    </location>
</feature>
<dbReference type="InterPro" id="IPR007685">
    <property type="entry name" value="RelA_SpoT"/>
</dbReference>
<accession>A0ABW8PZY3</accession>
<proteinExistence type="predicted"/>
<comment type="caution">
    <text evidence="2">The sequence shown here is derived from an EMBL/GenBank/DDBJ whole genome shotgun (WGS) entry which is preliminary data.</text>
</comment>
<dbReference type="Gene3D" id="1.10.287.860">
    <property type="entry name" value="Nucleotidyltransferase"/>
    <property type="match status" value="1"/>
</dbReference>
<dbReference type="Pfam" id="PF04607">
    <property type="entry name" value="RelA_SpoT"/>
    <property type="match status" value="1"/>
</dbReference>
<dbReference type="RefSeq" id="WP_405341511.1">
    <property type="nucleotide sequence ID" value="NZ_JBANFI010000014.1"/>
</dbReference>
<evidence type="ECO:0000313" key="3">
    <source>
        <dbReference type="Proteomes" id="UP001621714"/>
    </source>
</evidence>
<sequence length="322" mass="38034">MSELERNYREIKPKYQRLAINVEQALVQFLAENQISSFDVEKRVKEEKSFLEKVVRKSYEAPLDEMDDIAGVRVICYYNEDLEAIDKIIKEQFNVVLYSNKSQELDDDQFGYASNHYVVKLKPEWLQAPNYRGLNDLKIEIQVRTILMHAWAAISHKLLYKKHDDVPKEFKIKLNRLSALIELADEQFDDIKNMKVDYQNHVMLDENSSLNADSFLVLMRKYFPNRSISDDDISSVLVEVREYSGSIADFEKRIKKCMPILEEMEQEEMRHYLFDDYDDEDSGWSMAGVARTILDLTSDNYWAKRGLSEPYWSITEHYRNSI</sequence>
<evidence type="ECO:0000313" key="2">
    <source>
        <dbReference type="EMBL" id="MFK7161863.1"/>
    </source>
</evidence>
<organism evidence="2 3">
    <name type="scientific">Marinospirillum alkalitolerans</name>
    <dbReference type="NCBI Taxonomy" id="3123374"/>
    <lineage>
        <taxon>Bacteria</taxon>
        <taxon>Pseudomonadati</taxon>
        <taxon>Pseudomonadota</taxon>
        <taxon>Gammaproteobacteria</taxon>
        <taxon>Oceanospirillales</taxon>
        <taxon>Oceanospirillaceae</taxon>
        <taxon>Marinospirillum</taxon>
    </lineage>
</organism>
<dbReference type="Gene3D" id="3.30.460.10">
    <property type="entry name" value="Beta Polymerase, domain 2"/>
    <property type="match status" value="1"/>
</dbReference>
<dbReference type="SUPFAM" id="SSF81301">
    <property type="entry name" value="Nucleotidyltransferase"/>
    <property type="match status" value="1"/>
</dbReference>
<evidence type="ECO:0000259" key="1">
    <source>
        <dbReference type="SMART" id="SM00954"/>
    </source>
</evidence>
<protein>
    <recommendedName>
        <fullName evidence="1">RelA/SpoT domain-containing protein</fullName>
    </recommendedName>
</protein>
<dbReference type="PANTHER" id="PTHR41773">
    <property type="entry name" value="GTP PYROPHOSPHATASE-RELATED"/>
    <property type="match status" value="1"/>
</dbReference>
<dbReference type="Proteomes" id="UP001621714">
    <property type="component" value="Unassembled WGS sequence"/>
</dbReference>
<dbReference type="InterPro" id="IPR043519">
    <property type="entry name" value="NT_sf"/>
</dbReference>
<dbReference type="CDD" id="cd05399">
    <property type="entry name" value="NT_Rel-Spo_like"/>
    <property type="match status" value="1"/>
</dbReference>
<name>A0ABW8PZY3_9GAMM</name>
<dbReference type="PANTHER" id="PTHR41773:SF1">
    <property type="entry name" value="RELA_SPOT DOMAIN-CONTAINING PROTEIN"/>
    <property type="match status" value="1"/>
</dbReference>
<gene>
    <name evidence="2" type="ORF">V6U78_12535</name>
</gene>